<dbReference type="EMBL" id="CP111026">
    <property type="protein sequence ID" value="WAR28237.1"/>
    <property type="molecule type" value="Genomic_DNA"/>
</dbReference>
<evidence type="ECO:0000313" key="3">
    <source>
        <dbReference type="Proteomes" id="UP001164746"/>
    </source>
</evidence>
<sequence>MGKAQGNRASRSVRKRKSGCKGKEKKGVQQRNANYLKELGMEVEGPRRKKSPTKGMHDHLDPGQALSLCRLTIFGAEFHVHGLVYRKRTYRHRSEVSG</sequence>
<name>A0ABY7G1B8_MYAAR</name>
<reference evidence="2" key="1">
    <citation type="submission" date="2022-11" db="EMBL/GenBank/DDBJ databases">
        <title>Centuries of genome instability and evolution in soft-shell clam transmissible cancer (bioRxiv).</title>
        <authorList>
            <person name="Hart S.F.M."/>
            <person name="Yonemitsu M.A."/>
            <person name="Giersch R.M."/>
            <person name="Beal B.F."/>
            <person name="Arriagada G."/>
            <person name="Davis B.W."/>
            <person name="Ostrander E.A."/>
            <person name="Goff S.P."/>
            <person name="Metzger M.J."/>
        </authorList>
    </citation>
    <scope>NUCLEOTIDE SEQUENCE</scope>
    <source>
        <strain evidence="2">MELC-2E11</strain>
        <tissue evidence="2">Siphon/mantle</tissue>
    </source>
</reference>
<accession>A0ABY7G1B8</accession>
<proteinExistence type="predicted"/>
<dbReference type="Proteomes" id="UP001164746">
    <property type="component" value="Chromosome 15"/>
</dbReference>
<feature type="compositionally biased region" description="Basic residues" evidence="1">
    <location>
        <begin position="11"/>
        <end position="20"/>
    </location>
</feature>
<protein>
    <submittedName>
        <fullName evidence="2">Uncharacterized protein</fullName>
    </submittedName>
</protein>
<evidence type="ECO:0000313" key="2">
    <source>
        <dbReference type="EMBL" id="WAR28237.1"/>
    </source>
</evidence>
<gene>
    <name evidence="2" type="ORF">MAR_013941</name>
</gene>
<keyword evidence="3" id="KW-1185">Reference proteome</keyword>
<evidence type="ECO:0000256" key="1">
    <source>
        <dbReference type="SAM" id="MobiDB-lite"/>
    </source>
</evidence>
<organism evidence="2 3">
    <name type="scientific">Mya arenaria</name>
    <name type="common">Soft-shell clam</name>
    <dbReference type="NCBI Taxonomy" id="6604"/>
    <lineage>
        <taxon>Eukaryota</taxon>
        <taxon>Metazoa</taxon>
        <taxon>Spiralia</taxon>
        <taxon>Lophotrochozoa</taxon>
        <taxon>Mollusca</taxon>
        <taxon>Bivalvia</taxon>
        <taxon>Autobranchia</taxon>
        <taxon>Heteroconchia</taxon>
        <taxon>Euheterodonta</taxon>
        <taxon>Imparidentia</taxon>
        <taxon>Neoheterodontei</taxon>
        <taxon>Myida</taxon>
        <taxon>Myoidea</taxon>
        <taxon>Myidae</taxon>
        <taxon>Mya</taxon>
    </lineage>
</organism>
<feature type="region of interest" description="Disordered" evidence="1">
    <location>
        <begin position="1"/>
        <end position="59"/>
    </location>
</feature>